<dbReference type="GO" id="GO:0016301">
    <property type="term" value="F:kinase activity"/>
    <property type="evidence" value="ECO:0007669"/>
    <property type="project" value="UniProtKB-KW"/>
</dbReference>
<accession>A0A1H6T669</accession>
<dbReference type="AlphaFoldDB" id="A0A1H6T669"/>
<dbReference type="Gene3D" id="2.60.120.10">
    <property type="entry name" value="Jelly Rolls"/>
    <property type="match status" value="1"/>
</dbReference>
<keyword evidence="3" id="KW-1185">Reference proteome</keyword>
<protein>
    <submittedName>
        <fullName evidence="2">cAMP-binding domain of CRP or a regulatory subunit of cAMP-dependent protein kinases</fullName>
    </submittedName>
</protein>
<feature type="domain" description="Cyclic nucleotide-binding" evidence="1">
    <location>
        <begin position="59"/>
        <end position="182"/>
    </location>
</feature>
<reference evidence="3" key="1">
    <citation type="submission" date="2016-10" db="EMBL/GenBank/DDBJ databases">
        <authorList>
            <person name="Varghese N."/>
            <person name="Submissions S."/>
        </authorList>
    </citation>
    <scope>NUCLEOTIDE SEQUENCE [LARGE SCALE GENOMIC DNA]</scope>
    <source>
        <strain evidence="3">IBRC-M 10761</strain>
    </source>
</reference>
<organism evidence="2 3">
    <name type="scientific">Cyclobacterium xiamenense</name>
    <dbReference type="NCBI Taxonomy" id="1297121"/>
    <lineage>
        <taxon>Bacteria</taxon>
        <taxon>Pseudomonadati</taxon>
        <taxon>Bacteroidota</taxon>
        <taxon>Cytophagia</taxon>
        <taxon>Cytophagales</taxon>
        <taxon>Cyclobacteriaceae</taxon>
        <taxon>Cyclobacterium</taxon>
    </lineage>
</organism>
<evidence type="ECO:0000259" key="1">
    <source>
        <dbReference type="PROSITE" id="PS50042"/>
    </source>
</evidence>
<keyword evidence="2" id="KW-0808">Transferase</keyword>
<gene>
    <name evidence="2" type="ORF">SAMN05192553_101128</name>
</gene>
<dbReference type="EMBL" id="FNZH01000001">
    <property type="protein sequence ID" value="SEI75589.1"/>
    <property type="molecule type" value="Genomic_DNA"/>
</dbReference>
<dbReference type="OrthoDB" id="948610at2"/>
<evidence type="ECO:0000313" key="2">
    <source>
        <dbReference type="EMBL" id="SEI75589.1"/>
    </source>
</evidence>
<dbReference type="InterPro" id="IPR018490">
    <property type="entry name" value="cNMP-bd_dom_sf"/>
</dbReference>
<name>A0A1H6T669_9BACT</name>
<evidence type="ECO:0000313" key="3">
    <source>
        <dbReference type="Proteomes" id="UP000199403"/>
    </source>
</evidence>
<keyword evidence="2" id="KW-0418">Kinase</keyword>
<proteinExistence type="predicted"/>
<dbReference type="CDD" id="cd00038">
    <property type="entry name" value="CAP_ED"/>
    <property type="match status" value="1"/>
</dbReference>
<dbReference type="STRING" id="1416801.SAMN05192553_101128"/>
<dbReference type="Proteomes" id="UP000199403">
    <property type="component" value="Unassembled WGS sequence"/>
</dbReference>
<dbReference type="Pfam" id="PF00027">
    <property type="entry name" value="cNMP_binding"/>
    <property type="match status" value="1"/>
</dbReference>
<sequence>MNCGQRSIVPNSAMLYRYIGLQSVPSHSLMGERDGPFWPVQALLKTYSMTEKTPYVADFLANFQPQLSERAVVLLQPLLTQVAVSKKQLLVREGTICTKFYWICKGASRSFYLHNGTEVHTWFAFENEVIGSLRSFNELPSRENIESLEDGILISIDIPGLRSLMLENLEIMRFVNQTILEYALFMEDKIFDLHMKAAADKFNALLTHQPEVFRRVPLTYIASYLGISRETLSRLRSR</sequence>
<dbReference type="InterPro" id="IPR014710">
    <property type="entry name" value="RmlC-like_jellyroll"/>
</dbReference>
<dbReference type="SUPFAM" id="SSF51206">
    <property type="entry name" value="cAMP-binding domain-like"/>
    <property type="match status" value="1"/>
</dbReference>
<dbReference type="InterPro" id="IPR000595">
    <property type="entry name" value="cNMP-bd_dom"/>
</dbReference>
<dbReference type="PROSITE" id="PS50042">
    <property type="entry name" value="CNMP_BINDING_3"/>
    <property type="match status" value="1"/>
</dbReference>